<gene>
    <name evidence="6" type="ORF">F4148_05410</name>
</gene>
<evidence type="ECO:0000256" key="4">
    <source>
        <dbReference type="ARBA" id="ARBA00022729"/>
    </source>
</evidence>
<feature type="signal peptide" evidence="5">
    <location>
        <begin position="1"/>
        <end position="29"/>
    </location>
</feature>
<comment type="similarity">
    <text evidence="2">Belongs to the bacterial solute-binding protein 1 family.</text>
</comment>
<dbReference type="SUPFAM" id="SSF53850">
    <property type="entry name" value="Periplasmic binding protein-like II"/>
    <property type="match status" value="1"/>
</dbReference>
<dbReference type="InterPro" id="IPR050490">
    <property type="entry name" value="Bact_solute-bd_prot1"/>
</dbReference>
<keyword evidence="4 5" id="KW-0732">Signal</keyword>
<feature type="chain" id="PRO_5025453614" evidence="5">
    <location>
        <begin position="30"/>
        <end position="291"/>
    </location>
</feature>
<dbReference type="PANTHER" id="PTHR43649:SF31">
    <property type="entry name" value="SN-GLYCEROL-3-PHOSPHATE-BINDING PERIPLASMIC PROTEIN UGPB"/>
    <property type="match status" value="1"/>
</dbReference>
<evidence type="ECO:0000256" key="1">
    <source>
        <dbReference type="ARBA" id="ARBA00004196"/>
    </source>
</evidence>
<keyword evidence="3" id="KW-0813">Transport</keyword>
<feature type="non-terminal residue" evidence="6">
    <location>
        <position position="291"/>
    </location>
</feature>
<accession>A0A6B1G510</accession>
<dbReference type="InterPro" id="IPR006059">
    <property type="entry name" value="SBP"/>
</dbReference>
<reference evidence="6" key="1">
    <citation type="submission" date="2019-09" db="EMBL/GenBank/DDBJ databases">
        <title>Characterisation of the sponge microbiome using genome-centric metagenomics.</title>
        <authorList>
            <person name="Engelberts J.P."/>
            <person name="Robbins S.J."/>
            <person name="De Goeij J.M."/>
            <person name="Aranda M."/>
            <person name="Bell S.C."/>
            <person name="Webster N.S."/>
        </authorList>
    </citation>
    <scope>NUCLEOTIDE SEQUENCE</scope>
    <source>
        <strain evidence="6">SB0675_bin_29</strain>
    </source>
</reference>
<dbReference type="Pfam" id="PF01547">
    <property type="entry name" value="SBP_bac_1"/>
    <property type="match status" value="1"/>
</dbReference>
<organism evidence="6">
    <name type="scientific">Caldilineaceae bacterium SB0675_bin_29</name>
    <dbReference type="NCBI Taxonomy" id="2605266"/>
    <lineage>
        <taxon>Bacteria</taxon>
        <taxon>Bacillati</taxon>
        <taxon>Chloroflexota</taxon>
        <taxon>Caldilineae</taxon>
        <taxon>Caldilineales</taxon>
        <taxon>Caldilineaceae</taxon>
    </lineage>
</organism>
<proteinExistence type="inferred from homology"/>
<protein>
    <submittedName>
        <fullName evidence="6">Extracellular solute-binding protein</fullName>
    </submittedName>
</protein>
<dbReference type="Gene3D" id="3.40.190.10">
    <property type="entry name" value="Periplasmic binding protein-like II"/>
    <property type="match status" value="1"/>
</dbReference>
<dbReference type="EMBL" id="VYDA01000205">
    <property type="protein sequence ID" value="MYH61204.1"/>
    <property type="molecule type" value="Genomic_DNA"/>
</dbReference>
<dbReference type="InterPro" id="IPR006311">
    <property type="entry name" value="TAT_signal"/>
</dbReference>
<comment type="subcellular location">
    <subcellularLocation>
        <location evidence="1">Cell envelope</location>
    </subcellularLocation>
</comment>
<sequence>MNTSKLSRRDFLQRAAFMTMGASAATALAACQPAATVSDDAAAGDAAPMSEPVELSLWTFGSFFTDFYEAIFPAYKEIAPDVTIEVQEIPGGQLFDNLIASFAAGTGAPDIADIEQGSMSRFFKGEIGLIDLTDLIAPYVDDYVMARTDPYAYLGHIYGIDHCLCPVVLYYRHDLYAEAGIEMPVATWQDFAEAAQGFEGTEAAAISLADRSWGDYWMLLTQRGTGGIFNADGEVIIDQPEAIDTLSFYVDQLASGTFAVTPSGPASYAALTEGTIAGRIGADWFGGFIKL</sequence>
<name>A0A6B1G510_9CHLR</name>
<evidence type="ECO:0000256" key="2">
    <source>
        <dbReference type="ARBA" id="ARBA00008520"/>
    </source>
</evidence>
<dbReference type="PANTHER" id="PTHR43649">
    <property type="entry name" value="ARABINOSE-BINDING PROTEIN-RELATED"/>
    <property type="match status" value="1"/>
</dbReference>
<evidence type="ECO:0000256" key="3">
    <source>
        <dbReference type="ARBA" id="ARBA00022448"/>
    </source>
</evidence>
<evidence type="ECO:0000256" key="5">
    <source>
        <dbReference type="SAM" id="SignalP"/>
    </source>
</evidence>
<dbReference type="GO" id="GO:0030313">
    <property type="term" value="C:cell envelope"/>
    <property type="evidence" value="ECO:0007669"/>
    <property type="project" value="UniProtKB-SubCell"/>
</dbReference>
<dbReference type="AlphaFoldDB" id="A0A6B1G510"/>
<dbReference type="PROSITE" id="PS51257">
    <property type="entry name" value="PROKAR_LIPOPROTEIN"/>
    <property type="match status" value="1"/>
</dbReference>
<comment type="caution">
    <text evidence="6">The sequence shown here is derived from an EMBL/GenBank/DDBJ whole genome shotgun (WGS) entry which is preliminary data.</text>
</comment>
<evidence type="ECO:0000313" key="6">
    <source>
        <dbReference type="EMBL" id="MYH61204.1"/>
    </source>
</evidence>
<dbReference type="PROSITE" id="PS51318">
    <property type="entry name" value="TAT"/>
    <property type="match status" value="1"/>
</dbReference>